<dbReference type="GO" id="GO:0006935">
    <property type="term" value="P:chemotaxis"/>
    <property type="evidence" value="ECO:0007669"/>
    <property type="project" value="InterPro"/>
</dbReference>
<evidence type="ECO:0000259" key="6">
    <source>
        <dbReference type="PROSITE" id="PS50111"/>
    </source>
</evidence>
<dbReference type="GO" id="GO:0007165">
    <property type="term" value="P:signal transduction"/>
    <property type="evidence" value="ECO:0007669"/>
    <property type="project" value="UniProtKB-KW"/>
</dbReference>
<keyword evidence="5" id="KW-0812">Transmembrane</keyword>
<dbReference type="InterPro" id="IPR032255">
    <property type="entry name" value="HBM"/>
</dbReference>
<dbReference type="PANTHER" id="PTHR32089">
    <property type="entry name" value="METHYL-ACCEPTING CHEMOTAXIS PROTEIN MCPB"/>
    <property type="match status" value="1"/>
</dbReference>
<evidence type="ECO:0000256" key="5">
    <source>
        <dbReference type="SAM" id="Phobius"/>
    </source>
</evidence>
<reference evidence="7 8" key="1">
    <citation type="submission" date="2019-03" db="EMBL/GenBank/DDBJ databases">
        <title>Genomic Encyclopedia of Type Strains, Phase IV (KMG-IV): sequencing the most valuable type-strain genomes for metagenomic binning, comparative biology and taxonomic classification.</title>
        <authorList>
            <person name="Goeker M."/>
        </authorList>
    </citation>
    <scope>NUCLEOTIDE SEQUENCE [LARGE SCALE GENOMIC DNA]</scope>
    <source>
        <strain evidence="7 8">DSM 24984</strain>
    </source>
</reference>
<accession>A0A4R1K6R5</accession>
<dbReference type="RefSeq" id="WP_165871285.1">
    <property type="nucleotide sequence ID" value="NZ_SMGG01000005.1"/>
</dbReference>
<comment type="caution">
    <text evidence="7">The sequence shown here is derived from an EMBL/GenBank/DDBJ whole genome shotgun (WGS) entry which is preliminary data.</text>
</comment>
<evidence type="ECO:0000313" key="7">
    <source>
        <dbReference type="EMBL" id="TCK59936.1"/>
    </source>
</evidence>
<dbReference type="GO" id="GO:0004888">
    <property type="term" value="F:transmembrane signaling receptor activity"/>
    <property type="evidence" value="ECO:0007669"/>
    <property type="project" value="InterPro"/>
</dbReference>
<feature type="domain" description="Methyl-accepting transducer" evidence="6">
    <location>
        <begin position="348"/>
        <end position="584"/>
    </location>
</feature>
<dbReference type="AlphaFoldDB" id="A0A4R1K6R5"/>
<sequence length="620" mass="69337">MKIDMSLKKKIVLLGATVFVGLSLIIISSVISSTKLTNLFQDKELTLNIKAEMLQLRKSEKDFMMRNDTKYAEEFKTHIDILDENLDQLVIHYPENKALSGIIDNLKEYETQFISLVELKKQIGLNEKEGYYGNLRQKVHEVEDFSNKLGLTAVTRDMLMLRRHEKDFMLRRNMKYKDSFEQDFNKLISSVKSNVADKATADQMIGLSNEYRNNFLKLVEKEKEFGLQSTDGEQGKMRSAAHNLEQNVNTAIDHFSEEITAKEKINRILNTTIISIVVVILTVIILALLKNIIELINRLAATTKDLLQFGNLESSETAEQKCEISTISILLERFKQKVYNTMTVVKSSSHSVASGSTQLSAATEELSSTFTSQSEQMTASAGAMEEMTASSKLVIDNIEQSATMNIRTLTSTETGRKKLDTLLMNINNIEQDTKKLSATIRELSGSSEEIGNILVVINDIADQTNLLALNAAIEAARAGEAGRGFAVVADEVRKLAEKTQQAIKNISDIINTLVKDTRYASEDMERAAHTVTQVFTAANEAGRSFNEITDTIHELNRTNNNIEVAVKEQVEAIQNINDSFQVLVSGIEESNAAVIEIGHTVNDLQKQSEDLNSLIKEFNI</sequence>
<evidence type="ECO:0000256" key="1">
    <source>
        <dbReference type="ARBA" id="ARBA00004370"/>
    </source>
</evidence>
<feature type="transmembrane region" description="Helical" evidence="5">
    <location>
        <begin position="12"/>
        <end position="31"/>
    </location>
</feature>
<protein>
    <submittedName>
        <fullName evidence="7">Methyl-accepting chemotaxis sensory transducer</fullName>
    </submittedName>
</protein>
<dbReference type="InterPro" id="IPR004089">
    <property type="entry name" value="MCPsignal_dom"/>
</dbReference>
<dbReference type="EMBL" id="SMGG01000005">
    <property type="protein sequence ID" value="TCK59936.1"/>
    <property type="molecule type" value="Genomic_DNA"/>
</dbReference>
<gene>
    <name evidence="7" type="ORF">C8D98_2105</name>
</gene>
<keyword evidence="5" id="KW-0472">Membrane</keyword>
<feature type="transmembrane region" description="Helical" evidence="5">
    <location>
        <begin position="268"/>
        <end position="289"/>
    </location>
</feature>
<proteinExistence type="inferred from homology"/>
<dbReference type="PRINTS" id="PR00260">
    <property type="entry name" value="CHEMTRNSDUCR"/>
</dbReference>
<comment type="subcellular location">
    <subcellularLocation>
        <location evidence="1">Membrane</location>
    </subcellularLocation>
</comment>
<dbReference type="InterPro" id="IPR004090">
    <property type="entry name" value="Chemotax_Me-accpt_rcpt"/>
</dbReference>
<evidence type="ECO:0000256" key="4">
    <source>
        <dbReference type="PROSITE-ProRule" id="PRU00284"/>
    </source>
</evidence>
<keyword evidence="8" id="KW-1185">Reference proteome</keyword>
<dbReference type="PROSITE" id="PS50111">
    <property type="entry name" value="CHEMOTAXIS_TRANSDUC_2"/>
    <property type="match status" value="1"/>
</dbReference>
<evidence type="ECO:0000256" key="2">
    <source>
        <dbReference type="ARBA" id="ARBA00023224"/>
    </source>
</evidence>
<keyword evidence="2 4" id="KW-0807">Transducer</keyword>
<dbReference type="CDD" id="cd11386">
    <property type="entry name" value="MCP_signal"/>
    <property type="match status" value="1"/>
</dbReference>
<evidence type="ECO:0000256" key="3">
    <source>
        <dbReference type="ARBA" id="ARBA00029447"/>
    </source>
</evidence>
<dbReference type="Proteomes" id="UP000294614">
    <property type="component" value="Unassembled WGS sequence"/>
</dbReference>
<organism evidence="7 8">
    <name type="scientific">Seleniivibrio woodruffii</name>
    <dbReference type="NCBI Taxonomy" id="1078050"/>
    <lineage>
        <taxon>Bacteria</taxon>
        <taxon>Pseudomonadati</taxon>
        <taxon>Deferribacterota</taxon>
        <taxon>Deferribacteres</taxon>
        <taxon>Deferribacterales</taxon>
        <taxon>Geovibrionaceae</taxon>
        <taxon>Seleniivibrio</taxon>
    </lineage>
</organism>
<dbReference type="Pfam" id="PF00015">
    <property type="entry name" value="MCPsignal"/>
    <property type="match status" value="1"/>
</dbReference>
<dbReference type="Gene3D" id="1.10.287.950">
    <property type="entry name" value="Methyl-accepting chemotaxis protein"/>
    <property type="match status" value="1"/>
</dbReference>
<dbReference type="SMART" id="SM01358">
    <property type="entry name" value="HBM"/>
    <property type="match status" value="1"/>
</dbReference>
<dbReference type="SUPFAM" id="SSF58104">
    <property type="entry name" value="Methyl-accepting chemotaxis protein (MCP) signaling domain"/>
    <property type="match status" value="1"/>
</dbReference>
<dbReference type="PANTHER" id="PTHR32089:SF112">
    <property type="entry name" value="LYSOZYME-LIKE PROTEIN-RELATED"/>
    <property type="match status" value="1"/>
</dbReference>
<evidence type="ECO:0000313" key="8">
    <source>
        <dbReference type="Proteomes" id="UP000294614"/>
    </source>
</evidence>
<dbReference type="SMART" id="SM00283">
    <property type="entry name" value="MA"/>
    <property type="match status" value="1"/>
</dbReference>
<name>A0A4R1K6R5_9BACT</name>
<dbReference type="FunFam" id="1.10.287.950:FF:000001">
    <property type="entry name" value="Methyl-accepting chemotaxis sensory transducer"/>
    <property type="match status" value="1"/>
</dbReference>
<dbReference type="GO" id="GO:0016020">
    <property type="term" value="C:membrane"/>
    <property type="evidence" value="ECO:0007669"/>
    <property type="project" value="UniProtKB-SubCell"/>
</dbReference>
<keyword evidence="5" id="KW-1133">Transmembrane helix</keyword>
<comment type="similarity">
    <text evidence="3">Belongs to the methyl-accepting chemotaxis (MCP) protein family.</text>
</comment>